<keyword evidence="2" id="KW-1185">Reference proteome</keyword>
<evidence type="ECO:0008006" key="3">
    <source>
        <dbReference type="Google" id="ProtNLM"/>
    </source>
</evidence>
<dbReference type="PANTHER" id="PTHR46060:SF1">
    <property type="entry name" value="MARINER MOS1 TRANSPOSASE-LIKE PROTEIN"/>
    <property type="match status" value="1"/>
</dbReference>
<dbReference type="InterPro" id="IPR052709">
    <property type="entry name" value="Transposase-MT_Hybrid"/>
</dbReference>
<evidence type="ECO:0000313" key="2">
    <source>
        <dbReference type="Proteomes" id="UP000792457"/>
    </source>
</evidence>
<dbReference type="PANTHER" id="PTHR46060">
    <property type="entry name" value="MARINER MOS1 TRANSPOSASE-LIKE PROTEIN"/>
    <property type="match status" value="1"/>
</dbReference>
<accession>A0A8K0JYE7</accession>
<proteinExistence type="predicted"/>
<dbReference type="AlphaFoldDB" id="A0A8K0JYE7"/>
<organism evidence="1 2">
    <name type="scientific">Ladona fulva</name>
    <name type="common">Scarce chaser dragonfly</name>
    <name type="synonym">Libellula fulva</name>
    <dbReference type="NCBI Taxonomy" id="123851"/>
    <lineage>
        <taxon>Eukaryota</taxon>
        <taxon>Metazoa</taxon>
        <taxon>Ecdysozoa</taxon>
        <taxon>Arthropoda</taxon>
        <taxon>Hexapoda</taxon>
        <taxon>Insecta</taxon>
        <taxon>Pterygota</taxon>
        <taxon>Palaeoptera</taxon>
        <taxon>Odonata</taxon>
        <taxon>Epiprocta</taxon>
        <taxon>Anisoptera</taxon>
        <taxon>Libelluloidea</taxon>
        <taxon>Libellulidae</taxon>
        <taxon>Ladona</taxon>
    </lineage>
</organism>
<reference evidence="1" key="1">
    <citation type="submission" date="2013-04" db="EMBL/GenBank/DDBJ databases">
        <authorList>
            <person name="Qu J."/>
            <person name="Murali S.C."/>
            <person name="Bandaranaike D."/>
            <person name="Bellair M."/>
            <person name="Blankenburg K."/>
            <person name="Chao H."/>
            <person name="Dinh H."/>
            <person name="Doddapaneni H."/>
            <person name="Downs B."/>
            <person name="Dugan-Rocha S."/>
            <person name="Elkadiri S."/>
            <person name="Gnanaolivu R.D."/>
            <person name="Hernandez B."/>
            <person name="Javaid M."/>
            <person name="Jayaseelan J.C."/>
            <person name="Lee S."/>
            <person name="Li M."/>
            <person name="Ming W."/>
            <person name="Munidasa M."/>
            <person name="Muniz J."/>
            <person name="Nguyen L."/>
            <person name="Ongeri F."/>
            <person name="Osuji N."/>
            <person name="Pu L.-L."/>
            <person name="Puazo M."/>
            <person name="Qu C."/>
            <person name="Quiroz J."/>
            <person name="Raj R."/>
            <person name="Weissenberger G."/>
            <person name="Xin Y."/>
            <person name="Zou X."/>
            <person name="Han Y."/>
            <person name="Richards S."/>
            <person name="Worley K."/>
            <person name="Muzny D."/>
            <person name="Gibbs R."/>
        </authorList>
    </citation>
    <scope>NUCLEOTIDE SEQUENCE</scope>
    <source>
        <strain evidence="1">Sampled in the wild</strain>
    </source>
</reference>
<evidence type="ECO:0000313" key="1">
    <source>
        <dbReference type="EMBL" id="KAG8224663.1"/>
    </source>
</evidence>
<dbReference type="Proteomes" id="UP000792457">
    <property type="component" value="Unassembled WGS sequence"/>
</dbReference>
<dbReference type="EMBL" id="KZ308206">
    <property type="protein sequence ID" value="KAG8224663.1"/>
    <property type="molecule type" value="Genomic_DNA"/>
</dbReference>
<name>A0A8K0JYE7_LADFU</name>
<dbReference type="OrthoDB" id="8189655at2759"/>
<protein>
    <recommendedName>
        <fullName evidence="3">Mos1 transposase HTH domain-containing protein</fullName>
    </recommendedName>
</protein>
<gene>
    <name evidence="1" type="ORF">J437_LFUL005105</name>
</gene>
<comment type="caution">
    <text evidence="1">The sequence shown here is derived from an EMBL/GenBank/DDBJ whole genome shotgun (WGS) entry which is preliminary data.</text>
</comment>
<sequence>MAAPLNMCTTIEQHGIVLFLWPKNMTAKDIHKEMLAMYSEHCLSCQAIHNWVQKFSEGRTMEISMPEMLQRVEDIVRADRRVTIDAVATAIGCSHGQAYNMMHEGLGFHKAPWCKLHTVSVARVRAALRRCRQPTTRPFPILCLSRLTPLTQHNLLGFPITSVCAPTFGQRKHTISKDRKKHQRKELGTQQNSLDHTLRLFPLNW</sequence>
<reference evidence="1" key="2">
    <citation type="submission" date="2017-10" db="EMBL/GenBank/DDBJ databases">
        <title>Ladona fulva Genome sequencing and assembly.</title>
        <authorList>
            <person name="Murali S."/>
            <person name="Richards S."/>
            <person name="Bandaranaike D."/>
            <person name="Bellair M."/>
            <person name="Blankenburg K."/>
            <person name="Chao H."/>
            <person name="Dinh H."/>
            <person name="Doddapaneni H."/>
            <person name="Dugan-Rocha S."/>
            <person name="Elkadiri S."/>
            <person name="Gnanaolivu R."/>
            <person name="Hernandez B."/>
            <person name="Skinner E."/>
            <person name="Javaid M."/>
            <person name="Lee S."/>
            <person name="Li M."/>
            <person name="Ming W."/>
            <person name="Munidasa M."/>
            <person name="Muniz J."/>
            <person name="Nguyen L."/>
            <person name="Hughes D."/>
            <person name="Osuji N."/>
            <person name="Pu L.-L."/>
            <person name="Puazo M."/>
            <person name="Qu C."/>
            <person name="Quiroz J."/>
            <person name="Raj R."/>
            <person name="Weissenberger G."/>
            <person name="Xin Y."/>
            <person name="Zou X."/>
            <person name="Han Y."/>
            <person name="Worley K."/>
            <person name="Muzny D."/>
            <person name="Gibbs R."/>
        </authorList>
    </citation>
    <scope>NUCLEOTIDE SEQUENCE</scope>
    <source>
        <strain evidence="1">Sampled in the wild</strain>
    </source>
</reference>